<evidence type="ECO:0000256" key="6">
    <source>
        <dbReference type="ARBA" id="ARBA00022737"/>
    </source>
</evidence>
<dbReference type="GO" id="GO:0006303">
    <property type="term" value="P:double-strand break repair via nonhomologous end joining"/>
    <property type="evidence" value="ECO:0007669"/>
    <property type="project" value="TreeGrafter"/>
</dbReference>
<evidence type="ECO:0000256" key="13">
    <source>
        <dbReference type="ARBA" id="ARBA00023242"/>
    </source>
</evidence>
<sequence length="987" mass="113338">MSDIDDIDLPDIPRAPVDPSGDAFGPNTILTDAELDQAYPNRPRNKNPTLPFADLYLSLFEPLLANKKKKIGVGIRGTKALKPHEIRRNIIDRFISRWRNEVGNDIYPTLRLILCEKDRDRSVYHLKEKTIGRLLVKVMKINKDSDDGYALINWKQPGTSRSAGDFALRCYEIIRKRPMRTTPGNLTISRVNSMLDRLSLASKEEEQLPIMTEFYNNMNASELMWLIRIIMRQMKVGATERTFFDAWHPDAAVLFNISSSLKRVCWELWDLEFRMDSDGKSVTLMSCFQPQLAQFQKRSLDDAVRAMHLTSEDPIFWIEEKLDGERMQMHYENGNFMFWSRKSKDYTRLYGSCFDDGSLTRHLRGAFHNGVRSIIVDGEMITWDPRLDCIVAFGTLKTAALEGIRNPYGDGPRPLFRIFDILHLNGECLINYSLRDRRTALERSVKTVDRRMEVHEYEEAREAADIERALRKVIAEASEGLVIKNPRSVYRLNDRNDDWMKVKPEYMTEFGESLDLVVLGGYWGAGARGGILSSYLCGLRVDGNHLKPGENPMKFRSFCKAGGGFTANDYSKIAHMTDSQWVPWDPKKPPTEYIEIVAGGRGVDQPDVWIRPDKSIVLEVKAASIIPTDEFRVGKSLRFPRFRRIREDKDWQSALSISELIALKEEVEKEKEDEEKRIEVENRKRRPGKRIKREYAILGASDKPADFVSAGTEGGPQLFEGRSFYVMSDAAMPKRMGKAEIEQLIKSHGGKIYQTENATSNINVIGDRNNVKISALVKKGTHDVIRPTWIFDCIRQHELDLQRGQNGCYIIPIETRHILYAASSIERRATTTVDQFGDSYARDLTMEELYKLLQDMPGTFDRTFAADFVKGLGERDRQGLDELPGWMFKTSVFYVDTEGQGEVNENLKPSAFLALFAGARIARDLQDTEITHIVASNNQRRLRELREVIKWRPRIPRIVTKDWLKSSLELRTVLDETQFLPVPSDDW</sequence>
<dbReference type="SUPFAM" id="SSF52113">
    <property type="entry name" value="BRCT domain"/>
    <property type="match status" value="2"/>
</dbReference>
<dbReference type="InterPro" id="IPR001357">
    <property type="entry name" value="BRCT_dom"/>
</dbReference>
<evidence type="ECO:0000256" key="19">
    <source>
        <dbReference type="SAM" id="MobiDB-lite"/>
    </source>
</evidence>
<name>A0A317T2G7_9PEZI</name>
<dbReference type="CDD" id="cd07903">
    <property type="entry name" value="Adenylation_DNA_ligase_IV"/>
    <property type="match status" value="1"/>
</dbReference>
<dbReference type="AlphaFoldDB" id="A0A317T2G7"/>
<dbReference type="GO" id="GO:0046872">
    <property type="term" value="F:metal ion binding"/>
    <property type="evidence" value="ECO:0007669"/>
    <property type="project" value="UniProtKB-KW"/>
</dbReference>
<evidence type="ECO:0000256" key="17">
    <source>
        <dbReference type="RuleBase" id="RU004196"/>
    </source>
</evidence>
<dbReference type="GO" id="GO:0003677">
    <property type="term" value="F:DNA binding"/>
    <property type="evidence" value="ECO:0007669"/>
    <property type="project" value="InterPro"/>
</dbReference>
<dbReference type="OrthoDB" id="151490at2759"/>
<evidence type="ECO:0000313" key="22">
    <source>
        <dbReference type="EMBL" id="PWW79596.1"/>
    </source>
</evidence>
<dbReference type="STRING" id="42249.A0A317T2G7"/>
<evidence type="ECO:0000259" key="20">
    <source>
        <dbReference type="PROSITE" id="PS50160"/>
    </source>
</evidence>
<dbReference type="Gene3D" id="3.40.50.10190">
    <property type="entry name" value="BRCT domain"/>
    <property type="match status" value="2"/>
</dbReference>
<dbReference type="InterPro" id="IPR012340">
    <property type="entry name" value="NA-bd_OB-fold"/>
</dbReference>
<comment type="function">
    <text evidence="15">DNA ligase involved in DNA non-homologous end joining (NHEJ); required for double-strand break (DSB) repair.</text>
</comment>
<dbReference type="GO" id="GO:0005524">
    <property type="term" value="F:ATP binding"/>
    <property type="evidence" value="ECO:0007669"/>
    <property type="project" value="UniProtKB-KW"/>
</dbReference>
<dbReference type="InterPro" id="IPR012308">
    <property type="entry name" value="DNA_ligase_ATP-dep_N"/>
</dbReference>
<gene>
    <name evidence="22" type="ORF">C7212DRAFT_169784</name>
</gene>
<evidence type="ECO:0000256" key="2">
    <source>
        <dbReference type="ARBA" id="ARBA00004123"/>
    </source>
</evidence>
<feature type="domain" description="ATP-dependent DNA ligase family profile" evidence="20">
    <location>
        <begin position="416"/>
        <end position="541"/>
    </location>
</feature>
<dbReference type="SUPFAM" id="SSF50249">
    <property type="entry name" value="Nucleic acid-binding proteins"/>
    <property type="match status" value="1"/>
</dbReference>
<evidence type="ECO:0000256" key="9">
    <source>
        <dbReference type="ARBA" id="ARBA00022840"/>
    </source>
</evidence>
<dbReference type="InterPro" id="IPR000977">
    <property type="entry name" value="DNA_ligase_ATP-dep"/>
</dbReference>
<dbReference type="Pfam" id="PF16589">
    <property type="entry name" value="BRCT_2"/>
    <property type="match status" value="1"/>
</dbReference>
<keyword evidence="18" id="KW-0175">Coiled coil</keyword>
<protein>
    <recommendedName>
        <fullName evidence="16">DNA ligase</fullName>
        <ecNumber evidence="16">6.5.1.1</ecNumber>
    </recommendedName>
</protein>
<dbReference type="GO" id="GO:0006310">
    <property type="term" value="P:DNA recombination"/>
    <property type="evidence" value="ECO:0007669"/>
    <property type="project" value="UniProtKB-KW"/>
</dbReference>
<comment type="subcellular location">
    <subcellularLocation>
        <location evidence="2">Nucleus</location>
    </subcellularLocation>
</comment>
<proteinExistence type="inferred from homology"/>
<feature type="domain" description="BRCT" evidence="21">
    <location>
        <begin position="918"/>
        <end position="981"/>
    </location>
</feature>
<evidence type="ECO:0000256" key="10">
    <source>
        <dbReference type="ARBA" id="ARBA00022842"/>
    </source>
</evidence>
<keyword evidence="6" id="KW-0677">Repeat</keyword>
<keyword evidence="8 16" id="KW-0227">DNA damage</keyword>
<evidence type="ECO:0000256" key="16">
    <source>
        <dbReference type="RuleBase" id="RU000617"/>
    </source>
</evidence>
<feature type="region of interest" description="Disordered" evidence="19">
    <location>
        <begin position="1"/>
        <end position="23"/>
    </location>
</feature>
<dbReference type="PANTHER" id="PTHR45997">
    <property type="entry name" value="DNA LIGASE 4"/>
    <property type="match status" value="1"/>
</dbReference>
<dbReference type="PANTHER" id="PTHR45997:SF1">
    <property type="entry name" value="DNA LIGASE 4"/>
    <property type="match status" value="1"/>
</dbReference>
<evidence type="ECO:0000313" key="23">
    <source>
        <dbReference type="Proteomes" id="UP000246991"/>
    </source>
</evidence>
<dbReference type="EMBL" id="PYWC01000007">
    <property type="protein sequence ID" value="PWW79596.1"/>
    <property type="molecule type" value="Genomic_DNA"/>
</dbReference>
<keyword evidence="13" id="KW-0539">Nucleus</keyword>
<dbReference type="NCBIfam" id="TIGR00574">
    <property type="entry name" value="dnl1"/>
    <property type="match status" value="1"/>
</dbReference>
<dbReference type="CDD" id="cd07968">
    <property type="entry name" value="OBF_DNA_ligase_IV"/>
    <property type="match status" value="1"/>
</dbReference>
<dbReference type="InterPro" id="IPR016059">
    <property type="entry name" value="DNA_ligase_ATP-dep_CS"/>
</dbReference>
<dbReference type="InterPro" id="IPR044125">
    <property type="entry name" value="Adenylation_DNA_ligase_IV"/>
</dbReference>
<dbReference type="GO" id="GO:0071897">
    <property type="term" value="P:DNA biosynthetic process"/>
    <property type="evidence" value="ECO:0007669"/>
    <property type="project" value="InterPro"/>
</dbReference>
<comment type="cofactor">
    <cofactor evidence="1">
        <name>Mg(2+)</name>
        <dbReference type="ChEBI" id="CHEBI:18420"/>
    </cofactor>
</comment>
<keyword evidence="12 16" id="KW-0234">DNA repair</keyword>
<dbReference type="InterPro" id="IPR012310">
    <property type="entry name" value="DNA_ligase_ATP-dep_cent"/>
</dbReference>
<organism evidence="22 23">
    <name type="scientific">Tuber magnatum</name>
    <name type="common">white Piedmont truffle</name>
    <dbReference type="NCBI Taxonomy" id="42249"/>
    <lineage>
        <taxon>Eukaryota</taxon>
        <taxon>Fungi</taxon>
        <taxon>Dikarya</taxon>
        <taxon>Ascomycota</taxon>
        <taxon>Pezizomycotina</taxon>
        <taxon>Pezizomycetes</taxon>
        <taxon>Pezizales</taxon>
        <taxon>Tuberaceae</taxon>
        <taxon>Tuber</taxon>
    </lineage>
</organism>
<evidence type="ECO:0000256" key="12">
    <source>
        <dbReference type="ARBA" id="ARBA00023204"/>
    </source>
</evidence>
<dbReference type="InterPro" id="IPR012309">
    <property type="entry name" value="DNA_ligase_ATP-dep_C"/>
</dbReference>
<accession>A0A317T2G7</accession>
<dbReference type="FunFam" id="1.10.3260.10:FF:000008">
    <property type="entry name" value="DNA ligase 4"/>
    <property type="match status" value="1"/>
</dbReference>
<dbReference type="InterPro" id="IPR029710">
    <property type="entry name" value="LIG4"/>
</dbReference>
<dbReference type="SUPFAM" id="SSF56091">
    <property type="entry name" value="DNA ligase/mRNA capping enzyme, catalytic domain"/>
    <property type="match status" value="1"/>
</dbReference>
<comment type="similarity">
    <text evidence="3 17">Belongs to the ATP-dependent DNA ligase family.</text>
</comment>
<dbReference type="InterPro" id="IPR036420">
    <property type="entry name" value="BRCT_dom_sf"/>
</dbReference>
<dbReference type="EC" id="6.5.1.1" evidence="16"/>
<keyword evidence="4 16" id="KW-0436">Ligase</keyword>
<dbReference type="Proteomes" id="UP000246991">
    <property type="component" value="Unassembled WGS sequence"/>
</dbReference>
<evidence type="ECO:0000256" key="1">
    <source>
        <dbReference type="ARBA" id="ARBA00001946"/>
    </source>
</evidence>
<keyword evidence="23" id="KW-1185">Reference proteome</keyword>
<comment type="catalytic activity">
    <reaction evidence="14 16">
        <text>ATP + (deoxyribonucleotide)n-3'-hydroxyl + 5'-phospho-(deoxyribonucleotide)m = (deoxyribonucleotide)n+m + AMP + diphosphate.</text>
        <dbReference type="EC" id="6.5.1.1"/>
    </reaction>
</comment>
<dbReference type="SUPFAM" id="SSF117018">
    <property type="entry name" value="ATP-dependent DNA ligase DNA-binding domain"/>
    <property type="match status" value="1"/>
</dbReference>
<keyword evidence="5" id="KW-0479">Metal-binding</keyword>
<keyword evidence="9 16" id="KW-0067">ATP-binding</keyword>
<dbReference type="Gene3D" id="3.30.470.30">
    <property type="entry name" value="DNA ligase/mRNA capping enzyme"/>
    <property type="match status" value="1"/>
</dbReference>
<evidence type="ECO:0000256" key="8">
    <source>
        <dbReference type="ARBA" id="ARBA00022763"/>
    </source>
</evidence>
<evidence type="ECO:0000256" key="5">
    <source>
        <dbReference type="ARBA" id="ARBA00022723"/>
    </source>
</evidence>
<feature type="domain" description="BRCT" evidence="21">
    <location>
        <begin position="714"/>
        <end position="799"/>
    </location>
</feature>
<keyword evidence="10" id="KW-0460">Magnesium</keyword>
<evidence type="ECO:0000256" key="4">
    <source>
        <dbReference type="ARBA" id="ARBA00022598"/>
    </source>
</evidence>
<dbReference type="GO" id="GO:0006297">
    <property type="term" value="P:nucleotide-excision repair, DNA gap filling"/>
    <property type="evidence" value="ECO:0007669"/>
    <property type="project" value="TreeGrafter"/>
</dbReference>
<dbReference type="Pfam" id="PF04679">
    <property type="entry name" value="DNA_ligase_A_C"/>
    <property type="match status" value="1"/>
</dbReference>
<evidence type="ECO:0000256" key="11">
    <source>
        <dbReference type="ARBA" id="ARBA00023172"/>
    </source>
</evidence>
<evidence type="ECO:0000256" key="14">
    <source>
        <dbReference type="ARBA" id="ARBA00034003"/>
    </source>
</evidence>
<dbReference type="PROSITE" id="PS50160">
    <property type="entry name" value="DNA_LIGASE_A3"/>
    <property type="match status" value="1"/>
</dbReference>
<evidence type="ECO:0000256" key="7">
    <source>
        <dbReference type="ARBA" id="ARBA00022741"/>
    </source>
</evidence>
<comment type="caution">
    <text evidence="22">The sequence shown here is derived from an EMBL/GenBank/DDBJ whole genome shotgun (WGS) entry which is preliminary data.</text>
</comment>
<evidence type="ECO:0000256" key="3">
    <source>
        <dbReference type="ARBA" id="ARBA00007572"/>
    </source>
</evidence>
<evidence type="ECO:0000256" key="15">
    <source>
        <dbReference type="ARBA" id="ARBA00043870"/>
    </source>
</evidence>
<keyword evidence="11 16" id="KW-0233">DNA recombination</keyword>
<evidence type="ECO:0000256" key="18">
    <source>
        <dbReference type="SAM" id="Coils"/>
    </source>
</evidence>
<dbReference type="Gene3D" id="1.10.3260.10">
    <property type="entry name" value="DNA ligase, ATP-dependent, N-terminal domain"/>
    <property type="match status" value="1"/>
</dbReference>
<dbReference type="Pfam" id="PF04675">
    <property type="entry name" value="DNA_ligase_A_N"/>
    <property type="match status" value="1"/>
</dbReference>
<dbReference type="SMART" id="SM00292">
    <property type="entry name" value="BRCT"/>
    <property type="match status" value="2"/>
</dbReference>
<dbReference type="InterPro" id="IPR036599">
    <property type="entry name" value="DNA_ligase_N_sf"/>
</dbReference>
<dbReference type="Pfam" id="PF01068">
    <property type="entry name" value="DNA_ligase_A_M"/>
    <property type="match status" value="1"/>
</dbReference>
<dbReference type="PROSITE" id="PS50172">
    <property type="entry name" value="BRCT"/>
    <property type="match status" value="2"/>
</dbReference>
<evidence type="ECO:0000259" key="21">
    <source>
        <dbReference type="PROSITE" id="PS50172"/>
    </source>
</evidence>
<dbReference type="Gene3D" id="2.40.50.140">
    <property type="entry name" value="Nucleic acid-binding proteins"/>
    <property type="match status" value="1"/>
</dbReference>
<dbReference type="GO" id="GO:0032807">
    <property type="term" value="C:DNA ligase IV complex"/>
    <property type="evidence" value="ECO:0007669"/>
    <property type="project" value="TreeGrafter"/>
</dbReference>
<feature type="coiled-coil region" evidence="18">
    <location>
        <begin position="657"/>
        <end position="684"/>
    </location>
</feature>
<dbReference type="FunFam" id="3.30.470.30:FF:000013">
    <property type="entry name" value="DNA ligase"/>
    <property type="match status" value="1"/>
</dbReference>
<dbReference type="PROSITE" id="PS00697">
    <property type="entry name" value="DNA_LIGASE_A1"/>
    <property type="match status" value="1"/>
</dbReference>
<keyword evidence="7 16" id="KW-0547">Nucleotide-binding</keyword>
<dbReference type="CDD" id="cd17722">
    <property type="entry name" value="BRCT_DNA_ligase_IV_rpt1"/>
    <property type="match status" value="1"/>
</dbReference>
<dbReference type="GO" id="GO:0003910">
    <property type="term" value="F:DNA ligase (ATP) activity"/>
    <property type="evidence" value="ECO:0007669"/>
    <property type="project" value="UniProtKB-EC"/>
</dbReference>
<reference evidence="22 23" key="1">
    <citation type="submission" date="2018-03" db="EMBL/GenBank/DDBJ databases">
        <title>Genomes of Pezizomycetes fungi and the evolution of truffles.</title>
        <authorList>
            <person name="Murat C."/>
            <person name="Payen T."/>
            <person name="Noel B."/>
            <person name="Kuo A."/>
            <person name="Martin F.M."/>
        </authorList>
    </citation>
    <scope>NUCLEOTIDE SEQUENCE [LARGE SCALE GENOMIC DNA]</scope>
    <source>
        <strain evidence="22">091103-1</strain>
    </source>
</reference>